<evidence type="ECO:0000313" key="2">
    <source>
        <dbReference type="Proteomes" id="UP001062846"/>
    </source>
</evidence>
<comment type="caution">
    <text evidence="1">The sequence shown here is derived from an EMBL/GenBank/DDBJ whole genome shotgun (WGS) entry which is preliminary data.</text>
</comment>
<keyword evidence="2" id="KW-1185">Reference proteome</keyword>
<evidence type="ECO:0000313" key="1">
    <source>
        <dbReference type="EMBL" id="KAI8537833.1"/>
    </source>
</evidence>
<accession>A0ACC0MBQ6</accession>
<reference evidence="1" key="1">
    <citation type="submission" date="2022-02" db="EMBL/GenBank/DDBJ databases">
        <title>Plant Genome Project.</title>
        <authorList>
            <person name="Zhang R.-G."/>
        </authorList>
    </citation>
    <scope>NUCLEOTIDE SEQUENCE</scope>
    <source>
        <strain evidence="1">AT1</strain>
    </source>
</reference>
<organism evidence="1 2">
    <name type="scientific">Rhododendron molle</name>
    <name type="common">Chinese azalea</name>
    <name type="synonym">Azalea mollis</name>
    <dbReference type="NCBI Taxonomy" id="49168"/>
    <lineage>
        <taxon>Eukaryota</taxon>
        <taxon>Viridiplantae</taxon>
        <taxon>Streptophyta</taxon>
        <taxon>Embryophyta</taxon>
        <taxon>Tracheophyta</taxon>
        <taxon>Spermatophyta</taxon>
        <taxon>Magnoliopsida</taxon>
        <taxon>eudicotyledons</taxon>
        <taxon>Gunneridae</taxon>
        <taxon>Pentapetalae</taxon>
        <taxon>asterids</taxon>
        <taxon>Ericales</taxon>
        <taxon>Ericaceae</taxon>
        <taxon>Ericoideae</taxon>
        <taxon>Rhodoreae</taxon>
        <taxon>Rhododendron</taxon>
    </lineage>
</organism>
<dbReference type="Proteomes" id="UP001062846">
    <property type="component" value="Chromosome 9"/>
</dbReference>
<proteinExistence type="predicted"/>
<dbReference type="EMBL" id="CM046396">
    <property type="protein sequence ID" value="KAI8537833.1"/>
    <property type="molecule type" value="Genomic_DNA"/>
</dbReference>
<protein>
    <submittedName>
        <fullName evidence="1">Uncharacterized protein</fullName>
    </submittedName>
</protein>
<gene>
    <name evidence="1" type="ORF">RHMOL_Rhmol09G0054700</name>
</gene>
<sequence length="122" mass="13467">MLPPTPPPQPAFPMHFRNDGKPDTPHSNGCISQKTYPLLCLLYEPCSLHEFKHTTTVASLTILPDHLKSLTNVLLPLNCATVECSLELASRFSSVQISRLNSGEEIAKVIQPIGFEIKSSLR</sequence>
<name>A0ACC0MBQ6_RHOML</name>